<evidence type="ECO:0000313" key="2">
    <source>
        <dbReference type="Proteomes" id="UP000280819"/>
    </source>
</evidence>
<gene>
    <name evidence="1" type="ORF">EII34_14385</name>
</gene>
<dbReference type="Proteomes" id="UP000280819">
    <property type="component" value="Unassembled WGS sequence"/>
</dbReference>
<name>A0A3P1T3H7_9ACTN</name>
<sequence>MSRRAPRKRSGRSERRRGLVVTEGTVTEPQYLQLLKQAMPRSIASFTVCGEGTDPLRVVKRAVKEQAKSDHDWVVCLVDRDEHQTLEEAFELARKHGIRVLVSNPCFDVWLLWHFKDWTRHSDSKKLQTELKDLNASREKQEKHLSSSFPVKQYREAYTRARRAEANQIGPNPSSGMPVLLDLLEGIIPRSDG</sequence>
<dbReference type="OrthoDB" id="9796523at2"/>
<dbReference type="InterPro" id="IPR025591">
    <property type="entry name" value="RloB"/>
</dbReference>
<dbReference type="Pfam" id="PF13707">
    <property type="entry name" value="RloB"/>
    <property type="match status" value="1"/>
</dbReference>
<protein>
    <submittedName>
        <fullName evidence="1">RloB domain-containing protein</fullName>
    </submittedName>
</protein>
<organism evidence="1 2">
    <name type="scientific">Arachnia propionica</name>
    <dbReference type="NCBI Taxonomy" id="1750"/>
    <lineage>
        <taxon>Bacteria</taxon>
        <taxon>Bacillati</taxon>
        <taxon>Actinomycetota</taxon>
        <taxon>Actinomycetes</taxon>
        <taxon>Propionibacteriales</taxon>
        <taxon>Propionibacteriaceae</taxon>
        <taxon>Arachnia</taxon>
    </lineage>
</organism>
<accession>A0A3P1T3H7</accession>
<comment type="caution">
    <text evidence="1">The sequence shown here is derived from an EMBL/GenBank/DDBJ whole genome shotgun (WGS) entry which is preliminary data.</text>
</comment>
<reference evidence="1 2" key="1">
    <citation type="submission" date="2018-11" db="EMBL/GenBank/DDBJ databases">
        <title>Genomes From Bacteria Associated with the Canine Oral Cavity: a Test Case for Automated Genome-Based Taxonomic Assignment.</title>
        <authorList>
            <person name="Coil D.A."/>
            <person name="Jospin G."/>
            <person name="Darling A.E."/>
            <person name="Wallis C."/>
            <person name="Davis I.J."/>
            <person name="Harris S."/>
            <person name="Eisen J.A."/>
            <person name="Holcombe L.J."/>
            <person name="O'Flynn C."/>
        </authorList>
    </citation>
    <scope>NUCLEOTIDE SEQUENCE [LARGE SCALE GENOMIC DNA]</scope>
    <source>
        <strain evidence="1 2">OH887_COT-365</strain>
    </source>
</reference>
<evidence type="ECO:0000313" key="1">
    <source>
        <dbReference type="EMBL" id="RRD03376.1"/>
    </source>
</evidence>
<dbReference type="EMBL" id="RQZG01000021">
    <property type="protein sequence ID" value="RRD03376.1"/>
    <property type="molecule type" value="Genomic_DNA"/>
</dbReference>
<proteinExistence type="predicted"/>
<dbReference type="AlphaFoldDB" id="A0A3P1T3H7"/>